<dbReference type="EMBL" id="JAAIVB010000041">
    <property type="protein sequence ID" value="NEX61915.1"/>
    <property type="molecule type" value="Genomic_DNA"/>
</dbReference>
<dbReference type="PANTHER" id="PTHR43072">
    <property type="entry name" value="N-ACETYLTRANSFERASE"/>
    <property type="match status" value="1"/>
</dbReference>
<keyword evidence="1 4" id="KW-0808">Transferase</keyword>
<dbReference type="RefSeq" id="WP_163963614.1">
    <property type="nucleotide sequence ID" value="NZ_JAAIVB010000041.1"/>
</dbReference>
<dbReference type="Gene3D" id="3.40.630.30">
    <property type="match status" value="1"/>
</dbReference>
<evidence type="ECO:0000259" key="3">
    <source>
        <dbReference type="PROSITE" id="PS51186"/>
    </source>
</evidence>
<dbReference type="InterPro" id="IPR016181">
    <property type="entry name" value="Acyl_CoA_acyltransferase"/>
</dbReference>
<dbReference type="NCBIfam" id="NF040504">
    <property type="entry name" value="resist_ArsN1b"/>
    <property type="match status" value="1"/>
</dbReference>
<organism evidence="4 5">
    <name type="scientific">Noviherbaspirillum galbum</name>
    <dbReference type="NCBI Taxonomy" id="2709383"/>
    <lineage>
        <taxon>Bacteria</taxon>
        <taxon>Pseudomonadati</taxon>
        <taxon>Pseudomonadota</taxon>
        <taxon>Betaproteobacteria</taxon>
        <taxon>Burkholderiales</taxon>
        <taxon>Oxalobacteraceae</taxon>
        <taxon>Noviherbaspirillum</taxon>
    </lineage>
</organism>
<reference evidence="4 5" key="1">
    <citation type="submission" date="2020-02" db="EMBL/GenBank/DDBJ databases">
        <authorList>
            <person name="Kim M.K."/>
        </authorList>
    </citation>
    <scope>NUCLEOTIDE SEQUENCE [LARGE SCALE GENOMIC DNA]</scope>
    <source>
        <strain evidence="4 5">17J57-3</strain>
    </source>
</reference>
<dbReference type="Pfam" id="PF13420">
    <property type="entry name" value="Acetyltransf_4"/>
    <property type="match status" value="1"/>
</dbReference>
<evidence type="ECO:0000313" key="4">
    <source>
        <dbReference type="EMBL" id="NEX61915.1"/>
    </source>
</evidence>
<accession>A0A6B3SRF3</accession>
<gene>
    <name evidence="4" type="ORF">G3574_12580</name>
</gene>
<dbReference type="SUPFAM" id="SSF55729">
    <property type="entry name" value="Acyl-CoA N-acyltransferases (Nat)"/>
    <property type="match status" value="1"/>
</dbReference>
<dbReference type="Proteomes" id="UP000482155">
    <property type="component" value="Unassembled WGS sequence"/>
</dbReference>
<dbReference type="AlphaFoldDB" id="A0A6B3SRF3"/>
<evidence type="ECO:0000313" key="5">
    <source>
        <dbReference type="Proteomes" id="UP000482155"/>
    </source>
</evidence>
<dbReference type="GO" id="GO:0016747">
    <property type="term" value="F:acyltransferase activity, transferring groups other than amino-acyl groups"/>
    <property type="evidence" value="ECO:0007669"/>
    <property type="project" value="InterPro"/>
</dbReference>
<dbReference type="InterPro" id="IPR000182">
    <property type="entry name" value="GNAT_dom"/>
</dbReference>
<dbReference type="PROSITE" id="PS51186">
    <property type="entry name" value="GNAT"/>
    <property type="match status" value="1"/>
</dbReference>
<evidence type="ECO:0000256" key="2">
    <source>
        <dbReference type="ARBA" id="ARBA00023315"/>
    </source>
</evidence>
<dbReference type="PANTHER" id="PTHR43072:SF23">
    <property type="entry name" value="UPF0039 PROTEIN C11D3.02C"/>
    <property type="match status" value="1"/>
</dbReference>
<feature type="domain" description="N-acetyltransferase" evidence="3">
    <location>
        <begin position="6"/>
        <end position="167"/>
    </location>
</feature>
<comment type="caution">
    <text evidence="4">The sequence shown here is derived from an EMBL/GenBank/DDBJ whole genome shotgun (WGS) entry which is preliminary data.</text>
</comment>
<proteinExistence type="predicted"/>
<protein>
    <submittedName>
        <fullName evidence="4">N-acetyltransferase</fullName>
    </submittedName>
</protein>
<sequence length="167" mass="18293">MQTRPDTIRAATSADAPAIAAIYNHYVANTTITFEEAEVTSAEIGRRIDAVQSAGLPWLVVANLGEVSGYAYATKWKERSAYRHSVESTVYLRNGFSGKGLAAPLYQAMLEELRQRGIHAVIAGIAQPNAGSVGLHEKLGFRHVANFSEVGKKFGRWIDVGYWQLLL</sequence>
<evidence type="ECO:0000256" key="1">
    <source>
        <dbReference type="ARBA" id="ARBA00022679"/>
    </source>
</evidence>
<keyword evidence="2" id="KW-0012">Acyltransferase</keyword>
<name>A0A6B3SRF3_9BURK</name>
<keyword evidence="5" id="KW-1185">Reference proteome</keyword>